<accession>A3P6D1</accession>
<proteinExistence type="predicted"/>
<dbReference type="KEGG" id="bpl:BURPS1106A_A1857"/>
<evidence type="ECO:0000313" key="1">
    <source>
        <dbReference type="EMBL" id="ABN93325.1"/>
    </source>
</evidence>
<evidence type="ECO:0000313" key="2">
    <source>
        <dbReference type="Proteomes" id="UP000006738"/>
    </source>
</evidence>
<gene>
    <name evidence="1" type="ordered locus">BURPS1106A_A1857</name>
</gene>
<reference evidence="2" key="1">
    <citation type="submission" date="2007-02" db="EMBL/GenBank/DDBJ databases">
        <authorList>
            <person name="DeShazer D."/>
            <person name="Woods D.E."/>
            <person name="Nierman W.C."/>
        </authorList>
    </citation>
    <scope>NUCLEOTIDE SEQUENCE [LARGE SCALE GENOMIC DNA]</scope>
    <source>
        <strain evidence="2">1106a</strain>
    </source>
</reference>
<organism evidence="1 2">
    <name type="scientific">Burkholderia pseudomallei (strain 1106a)</name>
    <dbReference type="NCBI Taxonomy" id="357348"/>
    <lineage>
        <taxon>Bacteria</taxon>
        <taxon>Pseudomonadati</taxon>
        <taxon>Pseudomonadota</taxon>
        <taxon>Betaproteobacteria</taxon>
        <taxon>Burkholderiales</taxon>
        <taxon>Burkholderiaceae</taxon>
        <taxon>Burkholderia</taxon>
        <taxon>pseudomallei group</taxon>
    </lineage>
</organism>
<name>A3P6D1_BURP0</name>
<protein>
    <submittedName>
        <fullName evidence="1">Uncharacterized protein</fullName>
    </submittedName>
</protein>
<dbReference type="Proteomes" id="UP000006738">
    <property type="component" value="Chromosome II"/>
</dbReference>
<sequence length="38" mass="3746">MTAGGWGACRRAVGEAANSGARRSCATAVARAHDASQA</sequence>
<dbReference type="AlphaFoldDB" id="A3P6D1"/>
<dbReference type="HOGENOM" id="CLU_3325607_0_0_4"/>
<dbReference type="EMBL" id="CP000573">
    <property type="protein sequence ID" value="ABN93325.1"/>
    <property type="molecule type" value="Genomic_DNA"/>
</dbReference>